<sequence>MQKARRDGNCCVRHIWKYLLETGKKVRRLLQARCLSQHPPLSRPALWEAQAWPQPHCPVCLSFLPTPGAGGVSVVRTAVRGHTEGMHACVRAHLHVFTWPGHRQRCSHSSVHGPPCRCAHAQQGYIHRRVCVLTPGSGSPPTPHTIHSVPGAHTYLGAPGSLSPCHLCVHVCAHTCPGTPVCVHACPGTLGSPSPCHLRGTNRPPVCWDHCWHPRGPWLLV</sequence>
<accession>A0A8D2EAU1</accession>
<reference evidence="1" key="2">
    <citation type="submission" date="2025-08" db="UniProtKB">
        <authorList>
            <consortium name="Ensembl"/>
        </authorList>
    </citation>
    <scope>IDENTIFICATION</scope>
</reference>
<protein>
    <submittedName>
        <fullName evidence="1">Uncharacterized protein</fullName>
    </submittedName>
</protein>
<reference evidence="1" key="1">
    <citation type="submission" date="2018-05" db="EMBL/GenBank/DDBJ databases">
        <title>Whole genome of Theropithecus gelada.</title>
        <authorList>
            <person name="Chiou K.L."/>
            <person name="Snyder-Mackler N."/>
        </authorList>
    </citation>
    <scope>NUCLEOTIDE SEQUENCE [LARGE SCALE GENOMIC DNA]</scope>
</reference>
<name>A0A8D2EAU1_THEGE</name>
<keyword evidence="2" id="KW-1185">Reference proteome</keyword>
<dbReference type="Ensembl" id="ENSTGET00000004892.1">
    <property type="protein sequence ID" value="ENSTGEP00000004021.1"/>
    <property type="gene ID" value="ENSTGEG00000003386.1"/>
</dbReference>
<evidence type="ECO:0000313" key="2">
    <source>
        <dbReference type="Proteomes" id="UP000694411"/>
    </source>
</evidence>
<evidence type="ECO:0000313" key="1">
    <source>
        <dbReference type="Ensembl" id="ENSTGEP00000004021.1"/>
    </source>
</evidence>
<dbReference type="AlphaFoldDB" id="A0A8D2EAU1"/>
<dbReference type="Proteomes" id="UP000694411">
    <property type="component" value="Chromosome 3"/>
</dbReference>
<organism evidence="1 2">
    <name type="scientific">Theropithecus gelada</name>
    <name type="common">Gelada baboon</name>
    <dbReference type="NCBI Taxonomy" id="9565"/>
    <lineage>
        <taxon>Eukaryota</taxon>
        <taxon>Metazoa</taxon>
        <taxon>Chordata</taxon>
        <taxon>Craniata</taxon>
        <taxon>Vertebrata</taxon>
        <taxon>Euteleostomi</taxon>
        <taxon>Mammalia</taxon>
        <taxon>Eutheria</taxon>
        <taxon>Euarchontoglires</taxon>
        <taxon>Primates</taxon>
        <taxon>Haplorrhini</taxon>
        <taxon>Catarrhini</taxon>
        <taxon>Cercopithecidae</taxon>
        <taxon>Cercopithecinae</taxon>
        <taxon>Theropithecus</taxon>
    </lineage>
</organism>
<proteinExistence type="predicted"/>
<reference evidence="1" key="3">
    <citation type="submission" date="2025-09" db="UniProtKB">
        <authorList>
            <consortium name="Ensembl"/>
        </authorList>
    </citation>
    <scope>IDENTIFICATION</scope>
</reference>